<feature type="binding site" evidence="10">
    <location>
        <begin position="9"/>
        <end position="12"/>
    </location>
    <ligand>
        <name>substrate</name>
    </ligand>
</feature>
<comment type="function">
    <text evidence="9">Catalyzes the oxidation of either pyridoxine 5'-phosphate (PNP) or pyridoxamine 5'-phosphate (PMP) into pyridoxal 5'-phosphate (PLP).</text>
</comment>
<comment type="subunit">
    <text evidence="4 9">Homodimer.</text>
</comment>
<evidence type="ECO:0000256" key="4">
    <source>
        <dbReference type="ARBA" id="ARBA00011738"/>
    </source>
</evidence>
<evidence type="ECO:0000313" key="15">
    <source>
        <dbReference type="Proteomes" id="UP000198393"/>
    </source>
</evidence>
<dbReference type="Pfam" id="PF10590">
    <property type="entry name" value="PNP_phzG_C"/>
    <property type="match status" value="1"/>
</dbReference>
<feature type="binding site" evidence="9 11">
    <location>
        <position position="196"/>
    </location>
    <ligand>
        <name>FMN</name>
        <dbReference type="ChEBI" id="CHEBI:58210"/>
    </ligand>
</feature>
<evidence type="ECO:0000256" key="7">
    <source>
        <dbReference type="ARBA" id="ARBA00023002"/>
    </source>
</evidence>
<comment type="catalytic activity">
    <reaction evidence="9">
        <text>pyridoxamine 5'-phosphate + O2 + H2O = pyridoxal 5'-phosphate + H2O2 + NH4(+)</text>
        <dbReference type="Rhea" id="RHEA:15817"/>
        <dbReference type="ChEBI" id="CHEBI:15377"/>
        <dbReference type="ChEBI" id="CHEBI:15379"/>
        <dbReference type="ChEBI" id="CHEBI:16240"/>
        <dbReference type="ChEBI" id="CHEBI:28938"/>
        <dbReference type="ChEBI" id="CHEBI:58451"/>
        <dbReference type="ChEBI" id="CHEBI:597326"/>
        <dbReference type="EC" id="1.4.3.5"/>
    </reaction>
</comment>
<feature type="binding site" evidence="9 11">
    <location>
        <position position="83"/>
    </location>
    <ligand>
        <name>FMN</name>
        <dbReference type="ChEBI" id="CHEBI:58210"/>
    </ligand>
</feature>
<dbReference type="RefSeq" id="WP_089357856.1">
    <property type="nucleotide sequence ID" value="NZ_FZPD01000005.1"/>
</dbReference>
<dbReference type="InterPro" id="IPR011576">
    <property type="entry name" value="Pyridox_Oxase_N"/>
</dbReference>
<evidence type="ECO:0000256" key="6">
    <source>
        <dbReference type="ARBA" id="ARBA00022643"/>
    </source>
</evidence>
<evidence type="ECO:0000256" key="1">
    <source>
        <dbReference type="ARBA" id="ARBA00004738"/>
    </source>
</evidence>
<evidence type="ECO:0000256" key="3">
    <source>
        <dbReference type="ARBA" id="ARBA00007301"/>
    </source>
</evidence>
<feature type="binding site" evidence="9 11">
    <location>
        <begin position="141"/>
        <end position="142"/>
    </location>
    <ligand>
        <name>FMN</name>
        <dbReference type="ChEBI" id="CHEBI:58210"/>
    </ligand>
</feature>
<dbReference type="UniPathway" id="UPA01068">
    <property type="reaction ID" value="UER00304"/>
</dbReference>
<dbReference type="SUPFAM" id="SSF50475">
    <property type="entry name" value="FMN-binding split barrel"/>
    <property type="match status" value="1"/>
</dbReference>
<evidence type="ECO:0000256" key="8">
    <source>
        <dbReference type="ARBA" id="ARBA00023096"/>
    </source>
</evidence>
<feature type="binding site" evidence="9 11">
    <location>
        <begin position="62"/>
        <end position="67"/>
    </location>
    <ligand>
        <name>FMN</name>
        <dbReference type="ChEBI" id="CHEBI:58210"/>
    </ligand>
</feature>
<name>A0A239LDE4_EKHLU</name>
<feature type="binding site" evidence="9 10">
    <location>
        <position position="132"/>
    </location>
    <ligand>
        <name>substrate</name>
    </ligand>
</feature>
<dbReference type="AlphaFoldDB" id="A0A239LDE4"/>
<proteinExistence type="inferred from homology"/>
<comment type="catalytic activity">
    <reaction evidence="9">
        <text>pyridoxine 5'-phosphate + O2 = pyridoxal 5'-phosphate + H2O2</text>
        <dbReference type="Rhea" id="RHEA:15149"/>
        <dbReference type="ChEBI" id="CHEBI:15379"/>
        <dbReference type="ChEBI" id="CHEBI:16240"/>
        <dbReference type="ChEBI" id="CHEBI:58589"/>
        <dbReference type="ChEBI" id="CHEBI:597326"/>
        <dbReference type="EC" id="1.4.3.5"/>
    </reaction>
</comment>
<keyword evidence="5 9" id="KW-0285">Flavoprotein</keyword>
<dbReference type="EC" id="1.4.3.5" evidence="9"/>
<dbReference type="InterPro" id="IPR012349">
    <property type="entry name" value="Split_barrel_FMN-bd"/>
</dbReference>
<feature type="binding site" evidence="9 10">
    <location>
        <begin position="192"/>
        <end position="194"/>
    </location>
    <ligand>
        <name>substrate</name>
    </ligand>
</feature>
<feature type="binding site" evidence="9 11">
    <location>
        <position position="106"/>
    </location>
    <ligand>
        <name>FMN</name>
        <dbReference type="ChEBI" id="CHEBI:58210"/>
    </ligand>
</feature>
<dbReference type="InterPro" id="IPR000659">
    <property type="entry name" value="Pyridox_Oxase"/>
</dbReference>
<dbReference type="EMBL" id="FZPD01000005">
    <property type="protein sequence ID" value="SNT28501.1"/>
    <property type="molecule type" value="Genomic_DNA"/>
</dbReference>
<dbReference type="NCBIfam" id="NF004231">
    <property type="entry name" value="PRK05679.1"/>
    <property type="match status" value="1"/>
</dbReference>
<dbReference type="PANTHER" id="PTHR10851:SF0">
    <property type="entry name" value="PYRIDOXINE-5'-PHOSPHATE OXIDASE"/>
    <property type="match status" value="1"/>
</dbReference>
<dbReference type="InterPro" id="IPR019576">
    <property type="entry name" value="Pyridoxamine_oxidase_dimer_C"/>
</dbReference>
<dbReference type="GO" id="GO:0008615">
    <property type="term" value="P:pyridoxine biosynthetic process"/>
    <property type="evidence" value="ECO:0007669"/>
    <property type="project" value="UniProtKB-UniRule"/>
</dbReference>
<evidence type="ECO:0000313" key="14">
    <source>
        <dbReference type="EMBL" id="SNT28501.1"/>
    </source>
</evidence>
<feature type="binding site" evidence="9 10">
    <location>
        <position position="67"/>
    </location>
    <ligand>
        <name>substrate</name>
    </ligand>
</feature>
<keyword evidence="7 9" id="KW-0560">Oxidoreductase</keyword>
<accession>A0A239LDE4</accession>
<dbReference type="Proteomes" id="UP000198393">
    <property type="component" value="Unassembled WGS sequence"/>
</dbReference>
<evidence type="ECO:0000256" key="2">
    <source>
        <dbReference type="ARBA" id="ARBA00005037"/>
    </source>
</evidence>
<dbReference type="Gene3D" id="2.30.110.10">
    <property type="entry name" value="Electron Transport, Fmn-binding Protein, Chain A"/>
    <property type="match status" value="1"/>
</dbReference>
<comment type="pathway">
    <text evidence="1 9">Cofactor metabolism; pyridoxal 5'-phosphate salvage; pyridoxal 5'-phosphate from pyridoxamine 5'-phosphate: step 1/1.</text>
</comment>
<evidence type="ECO:0000259" key="12">
    <source>
        <dbReference type="Pfam" id="PF01243"/>
    </source>
</evidence>
<keyword evidence="8 9" id="KW-0664">Pyridoxine biosynthesis</keyword>
<keyword evidence="6 9" id="KW-0288">FMN</keyword>
<dbReference type="FunFam" id="2.30.110.10:FF:000005">
    <property type="entry name" value="NAD(P)H-hydrate epimerase"/>
    <property type="match status" value="1"/>
</dbReference>
<dbReference type="InterPro" id="IPR019740">
    <property type="entry name" value="Pyridox_Oxase_CS"/>
</dbReference>
<evidence type="ECO:0000256" key="9">
    <source>
        <dbReference type="HAMAP-Rule" id="MF_01629"/>
    </source>
</evidence>
<evidence type="ECO:0000256" key="5">
    <source>
        <dbReference type="ARBA" id="ARBA00022630"/>
    </source>
</evidence>
<dbReference type="NCBIfam" id="TIGR00558">
    <property type="entry name" value="pdxH"/>
    <property type="match status" value="1"/>
</dbReference>
<feature type="binding site" evidence="9 11">
    <location>
        <position position="84"/>
    </location>
    <ligand>
        <name>FMN</name>
        <dbReference type="ChEBI" id="CHEBI:58210"/>
    </ligand>
</feature>
<comment type="cofactor">
    <cofactor evidence="9 11">
        <name>FMN</name>
        <dbReference type="ChEBI" id="CHEBI:58210"/>
    </cofactor>
    <text evidence="9 11">Binds 1 FMN per subunit.</text>
</comment>
<dbReference type="PANTHER" id="PTHR10851">
    <property type="entry name" value="PYRIDOXINE-5-PHOSPHATE OXIDASE"/>
    <property type="match status" value="1"/>
</dbReference>
<comment type="similarity">
    <text evidence="3 9">Belongs to the pyridoxamine 5'-phosphate oxidase family.</text>
</comment>
<dbReference type="PROSITE" id="PS01064">
    <property type="entry name" value="PYRIDOX_OXIDASE"/>
    <property type="match status" value="1"/>
</dbReference>
<feature type="domain" description="Pyridoxine 5'-phosphate oxidase dimerisation C-terminal" evidence="13">
    <location>
        <begin position="173"/>
        <end position="214"/>
    </location>
</feature>
<dbReference type="OrthoDB" id="9780392at2"/>
<comment type="pathway">
    <text evidence="2 9">Cofactor metabolism; pyridoxal 5'-phosphate salvage; pyridoxal 5'-phosphate from pyridoxine 5'-phosphate: step 1/1.</text>
</comment>
<feature type="binding site" evidence="9 11">
    <location>
        <position position="186"/>
    </location>
    <ligand>
        <name>FMN</name>
        <dbReference type="ChEBI" id="CHEBI:58210"/>
    </ligand>
</feature>
<feature type="binding site" evidence="9 11">
    <location>
        <begin position="77"/>
        <end position="78"/>
    </location>
    <ligand>
        <name>FMN</name>
        <dbReference type="ChEBI" id="CHEBI:58210"/>
    </ligand>
</feature>
<organism evidence="14 15">
    <name type="scientific">Ekhidna lutea</name>
    <dbReference type="NCBI Taxonomy" id="447679"/>
    <lineage>
        <taxon>Bacteria</taxon>
        <taxon>Pseudomonadati</taxon>
        <taxon>Bacteroidota</taxon>
        <taxon>Cytophagia</taxon>
        <taxon>Cytophagales</taxon>
        <taxon>Reichenbachiellaceae</taxon>
        <taxon>Ekhidna</taxon>
    </lineage>
</organism>
<dbReference type="Pfam" id="PF01243">
    <property type="entry name" value="PNPOx_N"/>
    <property type="match status" value="1"/>
</dbReference>
<dbReference type="HAMAP" id="MF_01629">
    <property type="entry name" value="PdxH"/>
    <property type="match status" value="1"/>
</dbReference>
<dbReference type="GO" id="GO:0004733">
    <property type="term" value="F:pyridoxamine phosphate oxidase activity"/>
    <property type="evidence" value="ECO:0007669"/>
    <property type="project" value="UniProtKB-UniRule"/>
</dbReference>
<evidence type="ECO:0000259" key="13">
    <source>
        <dbReference type="Pfam" id="PF10590"/>
    </source>
</evidence>
<evidence type="ECO:0000256" key="11">
    <source>
        <dbReference type="PIRSR" id="PIRSR000190-2"/>
    </source>
</evidence>
<keyword evidence="15" id="KW-1185">Reference proteome</keyword>
<protein>
    <recommendedName>
        <fullName evidence="9">Pyridoxine/pyridoxamine 5'-phosphate oxidase</fullName>
        <ecNumber evidence="9">1.4.3.5</ecNumber>
    </recommendedName>
    <alternativeName>
        <fullName evidence="9">PNP/PMP oxidase</fullName>
        <shortName evidence="9">PNPOx</shortName>
    </alternativeName>
    <alternativeName>
        <fullName evidence="9">Pyridoxal 5'-phosphate synthase</fullName>
    </alternativeName>
</protein>
<gene>
    <name evidence="9" type="primary">pdxH</name>
    <name evidence="14" type="ORF">SAMN05421640_3181</name>
</gene>
<dbReference type="PIRSF" id="PIRSF000190">
    <property type="entry name" value="Pyd_amn-ph_oxd"/>
    <property type="match status" value="1"/>
</dbReference>
<dbReference type="GO" id="GO:0010181">
    <property type="term" value="F:FMN binding"/>
    <property type="evidence" value="ECO:0007669"/>
    <property type="project" value="UniProtKB-UniRule"/>
</dbReference>
<evidence type="ECO:0000256" key="10">
    <source>
        <dbReference type="PIRSR" id="PIRSR000190-1"/>
    </source>
</evidence>
<feature type="binding site" evidence="9 10">
    <location>
        <position position="124"/>
    </location>
    <ligand>
        <name>substrate</name>
    </ligand>
</feature>
<sequence length="214" mass="25150">MREDIASLRNEYSKEELDEQSIEVNPFNQFDKWFTEAVASEILEPNAMVVSTVSKKGVPSQRTVLLKDADKEGYTFYTNYDSKKGQELEHNANISLLFPWYELERQVIITGKAQKVLKEKSVKYFHSRPRESQLGAWASNQSSEITDRSVLEEKLKMLEERFLNKEIPLPENWGGYLVIPETFEFWQGRKSRLHDRIFYQDEMEGTWKISRLSP</sequence>
<reference evidence="14 15" key="1">
    <citation type="submission" date="2017-06" db="EMBL/GenBank/DDBJ databases">
        <authorList>
            <person name="Kim H.J."/>
            <person name="Triplett B.A."/>
        </authorList>
    </citation>
    <scope>NUCLEOTIDE SEQUENCE [LARGE SCALE GENOMIC DNA]</scope>
    <source>
        <strain evidence="14 15">DSM 19307</strain>
    </source>
</reference>
<feature type="binding site" evidence="9 10">
    <location>
        <position position="128"/>
    </location>
    <ligand>
        <name>substrate</name>
    </ligand>
</feature>
<feature type="domain" description="Pyridoxamine 5'-phosphate oxidase N-terminal" evidence="12">
    <location>
        <begin position="34"/>
        <end position="154"/>
    </location>
</feature>